<evidence type="ECO:0000313" key="12">
    <source>
        <dbReference type="Proteomes" id="UP000050501"/>
    </source>
</evidence>
<keyword evidence="5" id="KW-0067">ATP-binding</keyword>
<proteinExistence type="inferred from homology"/>
<dbReference type="GO" id="GO:0004370">
    <property type="term" value="F:glycerol kinase activity"/>
    <property type="evidence" value="ECO:0007669"/>
    <property type="project" value="TreeGrafter"/>
</dbReference>
<keyword evidence="2 7" id="KW-0808">Transferase</keyword>
<evidence type="ECO:0000256" key="4">
    <source>
        <dbReference type="ARBA" id="ARBA00022777"/>
    </source>
</evidence>
<evidence type="ECO:0000256" key="5">
    <source>
        <dbReference type="ARBA" id="ARBA00022840"/>
    </source>
</evidence>
<evidence type="ECO:0000256" key="6">
    <source>
        <dbReference type="ARBA" id="ARBA00043149"/>
    </source>
</evidence>
<dbReference type="AlphaFoldDB" id="A0A0M8JPW7"/>
<dbReference type="InterPro" id="IPR043129">
    <property type="entry name" value="ATPase_NBD"/>
</dbReference>
<protein>
    <recommendedName>
        <fullName evidence="6">ATP:glycerol 3-phosphotransferase</fullName>
    </recommendedName>
</protein>
<evidence type="ECO:0000313" key="11">
    <source>
        <dbReference type="EMBL" id="KPL91548.1"/>
    </source>
</evidence>
<evidence type="ECO:0000313" key="10">
    <source>
        <dbReference type="EMBL" id="GAP19122.1"/>
    </source>
</evidence>
<dbReference type="InterPro" id="IPR018484">
    <property type="entry name" value="FGGY_N"/>
</dbReference>
<accession>A0A0M8JPW7</accession>
<keyword evidence="3" id="KW-0547">Nucleotide-binding</keyword>
<reference evidence="11 12" key="2">
    <citation type="submission" date="2015-07" db="EMBL/GenBank/DDBJ databases">
        <title>Genome sequence of Levilinea saccharolytica DSM 16555.</title>
        <authorList>
            <person name="Hemp J."/>
            <person name="Ward L.M."/>
            <person name="Pace L.A."/>
            <person name="Fischer W.W."/>
        </authorList>
    </citation>
    <scope>NUCLEOTIDE SEQUENCE [LARGE SCALE GENOMIC DNA]</scope>
    <source>
        <strain evidence="11 12">KIBI-1</strain>
    </source>
</reference>
<dbReference type="SUPFAM" id="SSF53067">
    <property type="entry name" value="Actin-like ATPase domain"/>
    <property type="match status" value="2"/>
</dbReference>
<dbReference type="GO" id="GO:0005524">
    <property type="term" value="F:ATP binding"/>
    <property type="evidence" value="ECO:0007669"/>
    <property type="project" value="UniProtKB-KW"/>
</dbReference>
<evidence type="ECO:0000256" key="1">
    <source>
        <dbReference type="ARBA" id="ARBA00009156"/>
    </source>
</evidence>
<feature type="domain" description="Carbohydrate kinase FGGY N-terminal" evidence="8">
    <location>
        <begin position="8"/>
        <end position="253"/>
    </location>
</feature>
<evidence type="ECO:0000259" key="9">
    <source>
        <dbReference type="Pfam" id="PF02782"/>
    </source>
</evidence>
<evidence type="ECO:0000256" key="2">
    <source>
        <dbReference type="ARBA" id="ARBA00022679"/>
    </source>
</evidence>
<dbReference type="EMBL" id="LGCM01000003">
    <property type="protein sequence ID" value="KPL91548.1"/>
    <property type="molecule type" value="Genomic_DNA"/>
</dbReference>
<dbReference type="GO" id="GO:0019563">
    <property type="term" value="P:glycerol catabolic process"/>
    <property type="evidence" value="ECO:0007669"/>
    <property type="project" value="TreeGrafter"/>
</dbReference>
<dbReference type="OrthoDB" id="9805576at2"/>
<feature type="domain" description="Carbohydrate kinase FGGY C-terminal" evidence="9">
    <location>
        <begin position="264"/>
        <end position="450"/>
    </location>
</feature>
<dbReference type="InterPro" id="IPR000577">
    <property type="entry name" value="Carb_kinase_FGGY"/>
</dbReference>
<comment type="similarity">
    <text evidence="1 7">Belongs to the FGGY kinase family.</text>
</comment>
<dbReference type="EMBL" id="DF967975">
    <property type="protein sequence ID" value="GAP19122.1"/>
    <property type="molecule type" value="Genomic_DNA"/>
</dbReference>
<organism evidence="10">
    <name type="scientific">Levilinea saccharolytica</name>
    <dbReference type="NCBI Taxonomy" id="229921"/>
    <lineage>
        <taxon>Bacteria</taxon>
        <taxon>Bacillati</taxon>
        <taxon>Chloroflexota</taxon>
        <taxon>Anaerolineae</taxon>
        <taxon>Anaerolineales</taxon>
        <taxon>Anaerolineaceae</taxon>
        <taxon>Levilinea</taxon>
    </lineage>
</organism>
<dbReference type="RefSeq" id="WP_062419431.1">
    <property type="nucleotide sequence ID" value="NZ_BBXZ01000159.1"/>
</dbReference>
<dbReference type="PANTHER" id="PTHR10196:SF69">
    <property type="entry name" value="GLYCEROL KINASE"/>
    <property type="match status" value="1"/>
</dbReference>
<keyword evidence="12" id="KW-1185">Reference proteome</keyword>
<dbReference type="PIRSF" id="PIRSF000538">
    <property type="entry name" value="GlpK"/>
    <property type="match status" value="1"/>
</dbReference>
<dbReference type="STRING" id="229921.ADN01_01100"/>
<evidence type="ECO:0000256" key="7">
    <source>
        <dbReference type="RuleBase" id="RU003733"/>
    </source>
</evidence>
<gene>
    <name evidence="11" type="ORF">ADN01_01100</name>
    <name evidence="10" type="ORF">LSAC_03021</name>
</gene>
<dbReference type="Pfam" id="PF00370">
    <property type="entry name" value="FGGY_N"/>
    <property type="match status" value="1"/>
</dbReference>
<evidence type="ECO:0000256" key="3">
    <source>
        <dbReference type="ARBA" id="ARBA00022741"/>
    </source>
</evidence>
<dbReference type="InterPro" id="IPR018485">
    <property type="entry name" value="FGGY_C"/>
</dbReference>
<name>A0A0M8JPW7_9CHLR</name>
<dbReference type="Pfam" id="PF02782">
    <property type="entry name" value="FGGY_C"/>
    <property type="match status" value="1"/>
</dbReference>
<dbReference type="PANTHER" id="PTHR10196">
    <property type="entry name" value="SUGAR KINASE"/>
    <property type="match status" value="1"/>
</dbReference>
<dbReference type="GO" id="GO:0005829">
    <property type="term" value="C:cytosol"/>
    <property type="evidence" value="ECO:0007669"/>
    <property type="project" value="TreeGrafter"/>
</dbReference>
<dbReference type="NCBIfam" id="NF000756">
    <property type="entry name" value="PRK00047.1"/>
    <property type="match status" value="1"/>
</dbReference>
<dbReference type="Proteomes" id="UP000050501">
    <property type="component" value="Unassembled WGS sequence"/>
</dbReference>
<dbReference type="PATRIC" id="fig|229921.5.peg.378"/>
<dbReference type="CDD" id="cd07769">
    <property type="entry name" value="ASKHA_NBD_FGGY_GK"/>
    <property type="match status" value="1"/>
</dbReference>
<reference evidence="10" key="1">
    <citation type="journal article" date="2015" name="Genome Announc.">
        <title>Draft Genome Sequences of Anaerolinea thermolimosa IMO-1, Bellilinea caldifistulae GOMI-1, Leptolinea tardivitalis YMTK-2, Levilinea saccharolytica KIBI-1, Longilinea arvoryzae KOME-1, Previously Described as Members of the Class Anaerolineae (Chloroflexi).</title>
        <authorList>
            <person name="Matsuura N."/>
            <person name="Tourlousse M.D."/>
            <person name="Ohashi A."/>
            <person name="Hugenholtz P."/>
            <person name="Sekiguchi Y."/>
        </authorList>
    </citation>
    <scope>NUCLEOTIDE SEQUENCE</scope>
    <source>
        <strain evidence="10">KIBI-1</strain>
    </source>
</reference>
<dbReference type="InterPro" id="IPR018483">
    <property type="entry name" value="Carb_kinase_FGGY_CS"/>
</dbReference>
<evidence type="ECO:0000259" key="8">
    <source>
        <dbReference type="Pfam" id="PF00370"/>
    </source>
</evidence>
<dbReference type="Gene3D" id="3.30.420.40">
    <property type="match status" value="2"/>
</dbReference>
<keyword evidence="4 7" id="KW-0418">Kinase</keyword>
<dbReference type="PROSITE" id="PS00445">
    <property type="entry name" value="FGGY_KINASES_2"/>
    <property type="match status" value="1"/>
</dbReference>
<sequence>MNQHSGLFLAIDQSTASTKALLFSANGSLLDQEMLPHHQIYPRPGWVEHDAEEIFQNTLRAASTLIGRHADQQNHLLALSLTNQRETFVVFDRQTGKPLCNAIVWQCRRGDEVCQRLIKAGQEPLVHERTGLKIDTYFPASKLRWLLDARPDLQARLKDSSALFGTIDTYLLYRLTNGQVYATDHTNASRTLFYDIGTLAWSEELCGAFGIEFGSLPEIRESSDWFGDTDLSGSLGRRIPIYGVMGDSQAALFAQRCFSPGSAKVTFGTGSSILLNIGHEQRLSAHSTLTALGWVWQGKPTYAFEGIINFTGATITWLRDQLQLIADPAETEALAQSVSDSGGVYFIPAFVGLSAPYWRSDARAAILGMTPSTTRAHVVRAALESIGYIVTDVLKAMGDDADLQLGVIHADGGAVRNAFLMQFVADMNQLKVRASQTPELSALGAVFSGCLGLKIYTALEDLQKLPVGFVEYSASMDPARANNLFSGWQSAVQQVLNTPK</sequence>